<dbReference type="WBParaSite" id="nRc.2.0.1.t12368-RA">
    <property type="protein sequence ID" value="nRc.2.0.1.t12368-RA"/>
    <property type="gene ID" value="nRc.2.0.1.g12368"/>
</dbReference>
<sequence>MTKKPINQPTLSSHMPLEANYAMPPVEAIALATYEEIKQVQATNPASYEYHFLHLHVVPHG</sequence>
<organism evidence="1 2">
    <name type="scientific">Romanomermis culicivorax</name>
    <name type="common">Nematode worm</name>
    <dbReference type="NCBI Taxonomy" id="13658"/>
    <lineage>
        <taxon>Eukaryota</taxon>
        <taxon>Metazoa</taxon>
        <taxon>Ecdysozoa</taxon>
        <taxon>Nematoda</taxon>
        <taxon>Enoplea</taxon>
        <taxon>Dorylaimia</taxon>
        <taxon>Mermithida</taxon>
        <taxon>Mermithoidea</taxon>
        <taxon>Mermithidae</taxon>
        <taxon>Romanomermis</taxon>
    </lineage>
</organism>
<dbReference type="Proteomes" id="UP000887565">
    <property type="component" value="Unplaced"/>
</dbReference>
<keyword evidence="1" id="KW-1185">Reference proteome</keyword>
<evidence type="ECO:0000313" key="1">
    <source>
        <dbReference type="Proteomes" id="UP000887565"/>
    </source>
</evidence>
<protein>
    <submittedName>
        <fullName evidence="2">Uncharacterized protein</fullName>
    </submittedName>
</protein>
<proteinExistence type="predicted"/>
<reference evidence="2" key="1">
    <citation type="submission" date="2022-11" db="UniProtKB">
        <authorList>
            <consortium name="WormBaseParasite"/>
        </authorList>
    </citation>
    <scope>IDENTIFICATION</scope>
</reference>
<accession>A0A915IEZ1</accession>
<name>A0A915IEZ1_ROMCU</name>
<dbReference type="AlphaFoldDB" id="A0A915IEZ1"/>
<evidence type="ECO:0000313" key="2">
    <source>
        <dbReference type="WBParaSite" id="nRc.2.0.1.t12368-RA"/>
    </source>
</evidence>